<dbReference type="EMBL" id="CP031222">
    <property type="protein sequence ID" value="AXI03541.1"/>
    <property type="molecule type" value="Genomic_DNA"/>
</dbReference>
<dbReference type="Gene3D" id="2.40.128.640">
    <property type="match status" value="1"/>
</dbReference>
<dbReference type="KEGG" id="mbah:HYN46_12255"/>
<evidence type="ECO:0008006" key="4">
    <source>
        <dbReference type="Google" id="ProtNLM"/>
    </source>
</evidence>
<feature type="chain" id="PRO_5016848228" description="Lipoprotein" evidence="1">
    <location>
        <begin position="23"/>
        <end position="155"/>
    </location>
</feature>
<proteinExistence type="predicted"/>
<feature type="signal peptide" evidence="1">
    <location>
        <begin position="1"/>
        <end position="22"/>
    </location>
</feature>
<dbReference type="OrthoDB" id="5348860at2"/>
<accession>A0A345P8D2</accession>
<evidence type="ECO:0000313" key="2">
    <source>
        <dbReference type="EMBL" id="AXI03541.1"/>
    </source>
</evidence>
<reference evidence="2 3" key="1">
    <citation type="submission" date="2018-07" db="EMBL/GenBank/DDBJ databases">
        <title>Genome sequencing of Moraxellaceae gen. HYN0046.</title>
        <authorList>
            <person name="Kim M."/>
            <person name="Yi H."/>
        </authorList>
    </citation>
    <scope>NUCLEOTIDE SEQUENCE [LARGE SCALE GENOMIC DNA]</scope>
    <source>
        <strain evidence="2 3">HYN0046</strain>
    </source>
</reference>
<name>A0A345P8D2_9GAMM</name>
<sequence>MNINKPMLLVWSSVFLVTFLSACNKHEQRVAADAAPAEATASAPAPTANQIAIAGKYEGTLPGGDSSIKTIIQLNADGTYTSNETYVREKEFKQPEVKGLWLASKDGTNIALKSDSAVPGNIVCFGVVPGGIVKYDTSCKPIAGEQAAMYTLKKS</sequence>
<dbReference type="RefSeq" id="WP_114899649.1">
    <property type="nucleotide sequence ID" value="NZ_CP031222.1"/>
</dbReference>
<gene>
    <name evidence="2" type="ORF">HYN46_12255</name>
</gene>
<dbReference type="AlphaFoldDB" id="A0A345P8D2"/>
<organism evidence="2 3">
    <name type="scientific">Aquirhabdus parva</name>
    <dbReference type="NCBI Taxonomy" id="2283318"/>
    <lineage>
        <taxon>Bacteria</taxon>
        <taxon>Pseudomonadati</taxon>
        <taxon>Pseudomonadota</taxon>
        <taxon>Gammaproteobacteria</taxon>
        <taxon>Moraxellales</taxon>
        <taxon>Moraxellaceae</taxon>
        <taxon>Aquirhabdus</taxon>
    </lineage>
</organism>
<dbReference type="InterPro" id="IPR007298">
    <property type="entry name" value="Cu-R_lipoprotein_NlpE"/>
</dbReference>
<keyword evidence="3" id="KW-1185">Reference proteome</keyword>
<protein>
    <recommendedName>
        <fullName evidence="4">Lipoprotein</fullName>
    </recommendedName>
</protein>
<keyword evidence="1" id="KW-0732">Signal</keyword>
<dbReference type="Pfam" id="PF04170">
    <property type="entry name" value="NlpE"/>
    <property type="match status" value="1"/>
</dbReference>
<dbReference type="PROSITE" id="PS51257">
    <property type="entry name" value="PROKAR_LIPOPROTEIN"/>
    <property type="match status" value="1"/>
</dbReference>
<evidence type="ECO:0000256" key="1">
    <source>
        <dbReference type="SAM" id="SignalP"/>
    </source>
</evidence>
<evidence type="ECO:0000313" key="3">
    <source>
        <dbReference type="Proteomes" id="UP000253940"/>
    </source>
</evidence>
<dbReference type="Proteomes" id="UP000253940">
    <property type="component" value="Chromosome"/>
</dbReference>